<dbReference type="RefSeq" id="XP_017778877.1">
    <property type="nucleotide sequence ID" value="XM_017923388.1"/>
</dbReference>
<keyword evidence="5" id="KW-0325">Glycoprotein</keyword>
<proteinExistence type="predicted"/>
<evidence type="ECO:0000259" key="7">
    <source>
        <dbReference type="Pfam" id="PF10179"/>
    </source>
</evidence>
<evidence type="ECO:0000256" key="5">
    <source>
        <dbReference type="ARBA" id="ARBA00023180"/>
    </source>
</evidence>
<reference evidence="10" key="1">
    <citation type="submission" date="2025-08" db="UniProtKB">
        <authorList>
            <consortium name="RefSeq"/>
        </authorList>
    </citation>
    <scope>IDENTIFICATION</scope>
</reference>
<keyword evidence="4" id="KW-0677">Repeat</keyword>
<evidence type="ECO:0000259" key="8">
    <source>
        <dbReference type="Pfam" id="PF19433"/>
    </source>
</evidence>
<dbReference type="PANTHER" id="PTHR14619">
    <property type="entry name" value="NEURON-DERIVED NEUROTROPHIC FACTOR"/>
    <property type="match status" value="1"/>
</dbReference>
<feature type="chain" id="PRO_5045192703" evidence="6">
    <location>
        <begin position="19"/>
        <end position="502"/>
    </location>
</feature>
<keyword evidence="3 6" id="KW-0732">Signal</keyword>
<keyword evidence="2" id="KW-0964">Secreted</keyword>
<name>A0ABM1MWC7_NICVS</name>
<organism evidence="9 10">
    <name type="scientific">Nicrophorus vespilloides</name>
    <name type="common">Boreal carrion beetle</name>
    <dbReference type="NCBI Taxonomy" id="110193"/>
    <lineage>
        <taxon>Eukaryota</taxon>
        <taxon>Metazoa</taxon>
        <taxon>Ecdysozoa</taxon>
        <taxon>Arthropoda</taxon>
        <taxon>Hexapoda</taxon>
        <taxon>Insecta</taxon>
        <taxon>Pterygota</taxon>
        <taxon>Neoptera</taxon>
        <taxon>Endopterygota</taxon>
        <taxon>Coleoptera</taxon>
        <taxon>Polyphaga</taxon>
        <taxon>Staphyliniformia</taxon>
        <taxon>Silphidae</taxon>
        <taxon>Nicrophorinae</taxon>
        <taxon>Nicrophorus</taxon>
    </lineage>
</organism>
<keyword evidence="9" id="KW-1185">Reference proteome</keyword>
<dbReference type="InterPro" id="IPR055271">
    <property type="entry name" value="NDNF_Fn(III)_1"/>
</dbReference>
<dbReference type="GeneID" id="108564364"/>
<comment type="subcellular location">
    <subcellularLocation>
        <location evidence="1">Secreted</location>
    </subcellularLocation>
</comment>
<evidence type="ECO:0000256" key="2">
    <source>
        <dbReference type="ARBA" id="ARBA00022525"/>
    </source>
</evidence>
<dbReference type="InterPro" id="IPR045805">
    <property type="entry name" value="NDNF_C"/>
</dbReference>
<dbReference type="InterPro" id="IPR019326">
    <property type="entry name" value="NDNF"/>
</dbReference>
<protein>
    <submittedName>
        <fullName evidence="10">Protein NDNF</fullName>
    </submittedName>
</protein>
<evidence type="ECO:0000256" key="1">
    <source>
        <dbReference type="ARBA" id="ARBA00004613"/>
    </source>
</evidence>
<dbReference type="Pfam" id="PF10179">
    <property type="entry name" value="NDNF"/>
    <property type="match status" value="1"/>
</dbReference>
<evidence type="ECO:0000313" key="10">
    <source>
        <dbReference type="RefSeq" id="XP_017778877.1"/>
    </source>
</evidence>
<gene>
    <name evidence="10" type="primary">LOC108564364</name>
</gene>
<dbReference type="Pfam" id="PF19433">
    <property type="entry name" value="NDNF_C"/>
    <property type="match status" value="1"/>
</dbReference>
<dbReference type="Proteomes" id="UP000695000">
    <property type="component" value="Unplaced"/>
</dbReference>
<evidence type="ECO:0000256" key="3">
    <source>
        <dbReference type="ARBA" id="ARBA00022729"/>
    </source>
</evidence>
<evidence type="ECO:0000313" key="9">
    <source>
        <dbReference type="Proteomes" id="UP000695000"/>
    </source>
</evidence>
<evidence type="ECO:0000256" key="4">
    <source>
        <dbReference type="ARBA" id="ARBA00022737"/>
    </source>
</evidence>
<feature type="domain" description="Protein NDNF C-terminal" evidence="8">
    <location>
        <begin position="325"/>
        <end position="499"/>
    </location>
</feature>
<evidence type="ECO:0000256" key="6">
    <source>
        <dbReference type="SAM" id="SignalP"/>
    </source>
</evidence>
<feature type="domain" description="Neuron-derived neurotrophic factor first Fn(III)" evidence="7">
    <location>
        <begin position="156"/>
        <end position="254"/>
    </location>
</feature>
<dbReference type="PANTHER" id="PTHR14619:SF3">
    <property type="entry name" value="PROTEIN NDNF"/>
    <property type="match status" value="1"/>
</dbReference>
<feature type="signal peptide" evidence="6">
    <location>
        <begin position="1"/>
        <end position="18"/>
    </location>
</feature>
<sequence>MKCVLVVVLLLSIGSGGSRRRERMLWPTYDLFSSDEIPSDVQITTFLKKNESKSFVYHSLKENLQLSAIVTGCSSRVDWKITLNDSGSALTEKTSEGMQILGLRSQLGTYNFLLRAIDEDTYAHVYISTESDGPEALKGRENRKLLLRRQRNNRLAIKWDPSLVDPQGTEYCLVISSLKHHETFCGAGNLLKPEPENRTNAASENLPKCDVDPMIICTGKKTHYAFLKPQQNLRYYFDLFAINLQTNFTYLFASNTTMLSNKLKPASLKDGKLTFVNLKEMDGKAVFRFKVGRKSHDDLEVYVMPCGGAVDVQVTKRHEVIETRRTIEGFGKISVKNPQSGARYNIKIFSTNGEELRRTSGIELYATSRKKSFIPLPDLPNKPIVKEYVSLRSCDSVTVGWLPSPGQKTSHYCLVIKEGKLRYGFKQTNQCGLENRLKKSTDFAAKYCKDIKPIEGKVITQKIGQLKPGRSYIVQVTVKKHRGKTISYDLLQAQTKSKCDPK</sequence>
<accession>A0ABM1MWC7</accession>